<comment type="caution">
    <text evidence="10">The sequence shown here is derived from an EMBL/GenBank/DDBJ whole genome shotgun (WGS) entry which is preliminary data.</text>
</comment>
<dbReference type="EMBL" id="JBHUDE010000156">
    <property type="protein sequence ID" value="MFD1609409.1"/>
    <property type="molecule type" value="Genomic_DNA"/>
</dbReference>
<protein>
    <recommendedName>
        <fullName evidence="4 8">UDP-glucose 6-dehydrogenase</fullName>
        <ecNumber evidence="3 8">1.1.1.22</ecNumber>
    </recommendedName>
</protein>
<name>A0ABW4HX67_9BACI</name>
<evidence type="ECO:0000256" key="8">
    <source>
        <dbReference type="PIRNR" id="PIRNR000124"/>
    </source>
</evidence>
<evidence type="ECO:0000256" key="1">
    <source>
        <dbReference type="ARBA" id="ARBA00004701"/>
    </source>
</evidence>
<feature type="domain" description="UDP-glucose/GDP-mannose dehydrogenase C-terminal" evidence="9">
    <location>
        <begin position="300"/>
        <end position="387"/>
    </location>
</feature>
<accession>A0ABW4HX67</accession>
<dbReference type="RefSeq" id="WP_251516258.1">
    <property type="nucleotide sequence ID" value="NZ_JAMBON010000034.1"/>
</dbReference>
<dbReference type="Proteomes" id="UP001597221">
    <property type="component" value="Unassembled WGS sequence"/>
</dbReference>
<dbReference type="Pfam" id="PF03720">
    <property type="entry name" value="UDPG_MGDP_dh_C"/>
    <property type="match status" value="1"/>
</dbReference>
<comment type="pathway">
    <text evidence="1">Nucleotide-sugar biosynthesis; UDP-alpha-D-glucuronate biosynthesis; UDP-alpha-D-glucuronate from UDP-alpha-D-glucose: step 1/1.</text>
</comment>
<dbReference type="Gene3D" id="3.40.50.720">
    <property type="entry name" value="NAD(P)-binding Rossmann-like Domain"/>
    <property type="match status" value="2"/>
</dbReference>
<evidence type="ECO:0000256" key="5">
    <source>
        <dbReference type="ARBA" id="ARBA00023002"/>
    </source>
</evidence>
<dbReference type="InterPro" id="IPR014026">
    <property type="entry name" value="UDP-Glc/GDP-Man_DH_dimer"/>
</dbReference>
<gene>
    <name evidence="10" type="ORF">ACFSBH_17460</name>
</gene>
<dbReference type="InterPro" id="IPR008927">
    <property type="entry name" value="6-PGluconate_DH-like_C_sf"/>
</dbReference>
<dbReference type="Pfam" id="PF03721">
    <property type="entry name" value="UDPG_MGDP_dh_N"/>
    <property type="match status" value="1"/>
</dbReference>
<dbReference type="NCBIfam" id="TIGR03026">
    <property type="entry name" value="NDP-sugDHase"/>
    <property type="match status" value="1"/>
</dbReference>
<keyword evidence="11" id="KW-1185">Reference proteome</keyword>
<dbReference type="PIRSF" id="PIRSF500134">
    <property type="entry name" value="UDPglc_DH_bac"/>
    <property type="match status" value="1"/>
</dbReference>
<dbReference type="InterPro" id="IPR028357">
    <property type="entry name" value="UDPglc_DH_bac"/>
</dbReference>
<sequence>MKITVAGTGYVGLANAVLLAQHNEVTALDVIQEKADMINARKSPIGDDMIEEFFRTKELNLTATTDPEPAHKDADFVIISTPTNYDPDKNFFDTSSVESVIEDVLAINPDALMIIKSTVPVGYTESLKKKYNTQNIIFSPEFLREGKALYDNLHPSRIVLGEQSERAKTFADLLIQGAVKEDIPVLYTESTEAEAIKLFANTYLAMRVSFFNELDSYAEINGLNAQQIIEGVGLDPRIGTHYNNPSFGYGGYCLPKDTKQLLAHFEGIPNNMIKAIVASNATRKDHVSQMILDRNPKIVGIYRLTMKSGSDNFRQSAIQGVIERIIARGIEVVIYEPTLDSTEFEGIKVENNLEKFKEISDVIVANRLSDDIRDSKEKVYTRDIFSRD</sequence>
<proteinExistence type="inferred from homology"/>
<keyword evidence="6 8" id="KW-0520">NAD</keyword>
<dbReference type="PANTHER" id="PTHR43750">
    <property type="entry name" value="UDP-GLUCOSE 6-DEHYDROGENASE TUAD"/>
    <property type="match status" value="1"/>
</dbReference>
<dbReference type="InterPro" id="IPR014027">
    <property type="entry name" value="UDP-Glc/GDP-Man_DH_C"/>
</dbReference>
<dbReference type="InterPro" id="IPR036291">
    <property type="entry name" value="NAD(P)-bd_dom_sf"/>
</dbReference>
<evidence type="ECO:0000256" key="4">
    <source>
        <dbReference type="ARBA" id="ARBA00015132"/>
    </source>
</evidence>
<dbReference type="PIRSF" id="PIRSF000124">
    <property type="entry name" value="UDPglc_GDPman_dh"/>
    <property type="match status" value="1"/>
</dbReference>
<comment type="catalytic activity">
    <reaction evidence="7 8">
        <text>UDP-alpha-D-glucose + 2 NAD(+) + H2O = UDP-alpha-D-glucuronate + 2 NADH + 3 H(+)</text>
        <dbReference type="Rhea" id="RHEA:23596"/>
        <dbReference type="ChEBI" id="CHEBI:15377"/>
        <dbReference type="ChEBI" id="CHEBI:15378"/>
        <dbReference type="ChEBI" id="CHEBI:57540"/>
        <dbReference type="ChEBI" id="CHEBI:57945"/>
        <dbReference type="ChEBI" id="CHEBI:58052"/>
        <dbReference type="ChEBI" id="CHEBI:58885"/>
        <dbReference type="EC" id="1.1.1.22"/>
    </reaction>
</comment>
<dbReference type="EC" id="1.1.1.22" evidence="3 8"/>
<evidence type="ECO:0000313" key="10">
    <source>
        <dbReference type="EMBL" id="MFD1609409.1"/>
    </source>
</evidence>
<comment type="similarity">
    <text evidence="2 8">Belongs to the UDP-glucose/GDP-mannose dehydrogenase family.</text>
</comment>
<dbReference type="SUPFAM" id="SSF51735">
    <property type="entry name" value="NAD(P)-binding Rossmann-fold domains"/>
    <property type="match status" value="1"/>
</dbReference>
<dbReference type="Gene3D" id="1.10.1040.10">
    <property type="entry name" value="N-(1-d-carboxylethyl)-l-norvaline Dehydrogenase, domain 2"/>
    <property type="match status" value="1"/>
</dbReference>
<dbReference type="InterPro" id="IPR001732">
    <property type="entry name" value="UDP-Glc/GDP-Man_DH_N"/>
</dbReference>
<dbReference type="SMART" id="SM00984">
    <property type="entry name" value="UDPG_MGDP_dh_C"/>
    <property type="match status" value="1"/>
</dbReference>
<dbReference type="PANTHER" id="PTHR43750:SF2">
    <property type="entry name" value="UDP-GLUCOSE 6-DEHYDROGENASE"/>
    <property type="match status" value="1"/>
</dbReference>
<organism evidence="10 11">
    <name type="scientific">Oceanobacillus luteolus</name>
    <dbReference type="NCBI Taxonomy" id="1274358"/>
    <lineage>
        <taxon>Bacteria</taxon>
        <taxon>Bacillati</taxon>
        <taxon>Bacillota</taxon>
        <taxon>Bacilli</taxon>
        <taxon>Bacillales</taxon>
        <taxon>Bacillaceae</taxon>
        <taxon>Oceanobacillus</taxon>
    </lineage>
</organism>
<evidence type="ECO:0000256" key="7">
    <source>
        <dbReference type="ARBA" id="ARBA00047473"/>
    </source>
</evidence>
<keyword evidence="5 8" id="KW-0560">Oxidoreductase</keyword>
<dbReference type="SUPFAM" id="SSF52413">
    <property type="entry name" value="UDP-glucose/GDP-mannose dehydrogenase C-terminal domain"/>
    <property type="match status" value="1"/>
</dbReference>
<dbReference type="InterPro" id="IPR013328">
    <property type="entry name" value="6PGD_dom2"/>
</dbReference>
<reference evidence="11" key="1">
    <citation type="journal article" date="2019" name="Int. J. Syst. Evol. Microbiol.">
        <title>The Global Catalogue of Microorganisms (GCM) 10K type strain sequencing project: providing services to taxonomists for standard genome sequencing and annotation.</title>
        <authorList>
            <consortium name="The Broad Institute Genomics Platform"/>
            <consortium name="The Broad Institute Genome Sequencing Center for Infectious Disease"/>
            <person name="Wu L."/>
            <person name="Ma J."/>
        </authorList>
    </citation>
    <scope>NUCLEOTIDE SEQUENCE [LARGE SCALE GENOMIC DNA]</scope>
    <source>
        <strain evidence="11">CGMCC 1.12376</strain>
    </source>
</reference>
<evidence type="ECO:0000313" key="11">
    <source>
        <dbReference type="Proteomes" id="UP001597221"/>
    </source>
</evidence>
<evidence type="ECO:0000256" key="2">
    <source>
        <dbReference type="ARBA" id="ARBA00006601"/>
    </source>
</evidence>
<dbReference type="InterPro" id="IPR036220">
    <property type="entry name" value="UDP-Glc/GDP-Man_DH_C_sf"/>
</dbReference>
<dbReference type="SUPFAM" id="SSF48179">
    <property type="entry name" value="6-phosphogluconate dehydrogenase C-terminal domain-like"/>
    <property type="match status" value="1"/>
</dbReference>
<dbReference type="Pfam" id="PF00984">
    <property type="entry name" value="UDPG_MGDP_dh"/>
    <property type="match status" value="1"/>
</dbReference>
<dbReference type="InterPro" id="IPR017476">
    <property type="entry name" value="UDP-Glc/GDP-Man"/>
</dbReference>
<evidence type="ECO:0000259" key="9">
    <source>
        <dbReference type="SMART" id="SM00984"/>
    </source>
</evidence>
<evidence type="ECO:0000256" key="6">
    <source>
        <dbReference type="ARBA" id="ARBA00023027"/>
    </source>
</evidence>
<evidence type="ECO:0000256" key="3">
    <source>
        <dbReference type="ARBA" id="ARBA00012954"/>
    </source>
</evidence>